<sequence length="658" mass="69808">MPQHQDHVVGSTALSGRRRLARTCRDLTEARWFALAVVALILTNAALLGLETYSGLVEEWHRWLRLAEHACLAAFTVEILLRMAAHADRPQDFRKDPWNLFDLAVILCTLLPVVRENTTVLRLLRLARVLRTARFLPQLRIVLVAVARSLPGTLSFLLVGALLLYVYAMVGWVFFGRHDPEQYGSIGRAVLTLFLLMMLDGIGDAVHAGLEISRWSLLYYASYVLLASFVLVNVLIGVVLTSLEEARDMDEEEGGTARAAAGGGTAAAPSYRGGPQGPGRPGTRPRRRDRAVRRRAAGARAHGTGAAATGPPFSTVMSSGGSTEPSSAVRWYGRPGMLVARRHRMPVAAVRRPSLNMSRIALATLLATGALSAVADAAEPLDYVALGDSYAATPLVPPPDPADPLCVRSLAGYPRVAAEALGARLTDVSCSAATVGHLSGSPYPGTPPQYDALTPGTDLVSVTIGGNDTGLFDEALRCVNILPPPLGISCAQRNTAGGTDKVAARIDAWAPVFAGVLDEITRRAPDAEIFVVGYGNYLRADGCHPVQPFWKQDANYLQGAVDHLADVLRRTAEEHGATFVDTYTLGIGHDTCAAPADRYIEGVAPTSPAAPLHPNAAGARAIGGALATTVRAGTGEPRPRSPDSAGRGLAVPVRAKTG</sequence>
<evidence type="ECO:0000256" key="2">
    <source>
        <dbReference type="ARBA" id="ARBA00022692"/>
    </source>
</evidence>
<protein>
    <recommendedName>
        <fullName evidence="12">Ion transporter</fullName>
    </recommendedName>
</protein>
<evidence type="ECO:0000256" key="1">
    <source>
        <dbReference type="ARBA" id="ARBA00004141"/>
    </source>
</evidence>
<dbReference type="InterPro" id="IPR013830">
    <property type="entry name" value="SGNH_hydro"/>
</dbReference>
<keyword evidence="6" id="KW-1015">Disulfide bond</keyword>
<evidence type="ECO:0000313" key="11">
    <source>
        <dbReference type="EMBL" id="BFO17545.1"/>
    </source>
</evidence>
<feature type="disulfide bond" evidence="6">
    <location>
        <begin position="406"/>
        <end position="430"/>
    </location>
</feature>
<dbReference type="Pfam" id="PF00520">
    <property type="entry name" value="Ion_trans"/>
    <property type="match status" value="1"/>
</dbReference>
<dbReference type="InterPro" id="IPR043203">
    <property type="entry name" value="VGCC_Ca_Na"/>
</dbReference>
<evidence type="ECO:0000259" key="9">
    <source>
        <dbReference type="Pfam" id="PF00520"/>
    </source>
</evidence>
<feature type="transmembrane region" description="Helical" evidence="8">
    <location>
        <begin position="218"/>
        <end position="240"/>
    </location>
</feature>
<dbReference type="Gene3D" id="1.20.120.350">
    <property type="entry name" value="Voltage-gated potassium channels. Chain C"/>
    <property type="match status" value="1"/>
</dbReference>
<feature type="disulfide bond" evidence="6">
    <location>
        <begin position="543"/>
        <end position="592"/>
    </location>
</feature>
<dbReference type="InterPro" id="IPR037460">
    <property type="entry name" value="SEST-like"/>
</dbReference>
<feature type="active site" evidence="5">
    <location>
        <position position="613"/>
    </location>
</feature>
<evidence type="ECO:0000256" key="5">
    <source>
        <dbReference type="PIRSR" id="PIRSR637460-1"/>
    </source>
</evidence>
<reference evidence="11" key="1">
    <citation type="submission" date="2024-06" db="EMBL/GenBank/DDBJ databases">
        <authorList>
            <consortium name="consrtm"/>
            <person name="Uemura M."/>
            <person name="Terahara T."/>
        </authorList>
    </citation>
    <scope>NUCLEOTIDE SEQUENCE</scope>
    <source>
        <strain evidence="11">KM77-8</strain>
    </source>
</reference>
<keyword evidence="2 8" id="KW-0812">Transmembrane</keyword>
<dbReference type="GO" id="GO:0005248">
    <property type="term" value="F:voltage-gated sodium channel activity"/>
    <property type="evidence" value="ECO:0007669"/>
    <property type="project" value="TreeGrafter"/>
</dbReference>
<feature type="compositionally biased region" description="Low complexity" evidence="7">
    <location>
        <begin position="298"/>
        <end position="312"/>
    </location>
</feature>
<dbReference type="GO" id="GO:0016788">
    <property type="term" value="F:hydrolase activity, acting on ester bonds"/>
    <property type="evidence" value="ECO:0007669"/>
    <property type="project" value="InterPro"/>
</dbReference>
<dbReference type="CDD" id="cd01823">
    <property type="entry name" value="SEST_like"/>
    <property type="match status" value="1"/>
</dbReference>
<dbReference type="PANTHER" id="PTHR10037">
    <property type="entry name" value="VOLTAGE-GATED CATION CHANNEL CALCIUM AND SODIUM"/>
    <property type="match status" value="1"/>
</dbReference>
<evidence type="ECO:0000259" key="10">
    <source>
        <dbReference type="Pfam" id="PF13472"/>
    </source>
</evidence>
<accession>A0AAT9HJ67</accession>
<feature type="transmembrane region" description="Helical" evidence="8">
    <location>
        <begin position="32"/>
        <end position="54"/>
    </location>
</feature>
<dbReference type="Pfam" id="PF13472">
    <property type="entry name" value="Lipase_GDSL_2"/>
    <property type="match status" value="1"/>
</dbReference>
<dbReference type="AlphaFoldDB" id="A0AAT9HJ67"/>
<feature type="transmembrane region" description="Helical" evidence="8">
    <location>
        <begin position="186"/>
        <end position="206"/>
    </location>
</feature>
<dbReference type="SUPFAM" id="SSF52266">
    <property type="entry name" value="SGNH hydrolase"/>
    <property type="match status" value="1"/>
</dbReference>
<comment type="subcellular location">
    <subcellularLocation>
        <location evidence="1">Membrane</location>
        <topology evidence="1">Multi-pass membrane protein</topology>
    </subcellularLocation>
</comment>
<feature type="region of interest" description="Disordered" evidence="7">
    <location>
        <begin position="250"/>
        <end position="328"/>
    </location>
</feature>
<evidence type="ECO:0000256" key="7">
    <source>
        <dbReference type="SAM" id="MobiDB-lite"/>
    </source>
</evidence>
<reference evidence="11" key="2">
    <citation type="submission" date="2024-07" db="EMBL/GenBank/DDBJ databases">
        <title>Streptomyces haneummycinica sp. nov., a new antibiotic-producing actinobacterium isolated from marine sediment.</title>
        <authorList>
            <person name="Uemura M."/>
            <person name="Hamada M."/>
            <person name="Hirano S."/>
            <person name="Kobayashi K."/>
            <person name="Ohshiro T."/>
            <person name="Kobayashi T."/>
            <person name="Terahara T."/>
        </authorList>
    </citation>
    <scope>NUCLEOTIDE SEQUENCE</scope>
    <source>
        <strain evidence="11">KM77-8</strain>
    </source>
</reference>
<dbReference type="InterPro" id="IPR005821">
    <property type="entry name" value="Ion_trans_dom"/>
</dbReference>
<dbReference type="PRINTS" id="PR00169">
    <property type="entry name" value="KCHANNEL"/>
</dbReference>
<feature type="active site" description="Nucleophile" evidence="5">
    <location>
        <position position="389"/>
    </location>
</feature>
<evidence type="ECO:0000256" key="4">
    <source>
        <dbReference type="ARBA" id="ARBA00023136"/>
    </source>
</evidence>
<organism evidence="11">
    <name type="scientific">Streptomyces haneummycinicus</name>
    <dbReference type="NCBI Taxonomy" id="3074435"/>
    <lineage>
        <taxon>Bacteria</taxon>
        <taxon>Bacillati</taxon>
        <taxon>Actinomycetota</taxon>
        <taxon>Actinomycetes</taxon>
        <taxon>Kitasatosporales</taxon>
        <taxon>Streptomycetaceae</taxon>
        <taxon>Streptomyces</taxon>
    </lineage>
</organism>
<feature type="domain" description="Ion transport" evidence="9">
    <location>
        <begin position="31"/>
        <end position="248"/>
    </location>
</feature>
<feature type="region of interest" description="Disordered" evidence="7">
    <location>
        <begin position="631"/>
        <end position="658"/>
    </location>
</feature>
<evidence type="ECO:0008006" key="12">
    <source>
        <dbReference type="Google" id="ProtNLM"/>
    </source>
</evidence>
<dbReference type="PANTHER" id="PTHR10037:SF62">
    <property type="entry name" value="SODIUM CHANNEL PROTEIN 60E"/>
    <property type="match status" value="1"/>
</dbReference>
<evidence type="ECO:0000256" key="8">
    <source>
        <dbReference type="SAM" id="Phobius"/>
    </source>
</evidence>
<feature type="compositionally biased region" description="Basic residues" evidence="7">
    <location>
        <begin position="283"/>
        <end position="297"/>
    </location>
</feature>
<proteinExistence type="predicted"/>
<keyword evidence="4 8" id="KW-0472">Membrane</keyword>
<dbReference type="SUPFAM" id="SSF81324">
    <property type="entry name" value="Voltage-gated potassium channels"/>
    <property type="match status" value="1"/>
</dbReference>
<name>A0AAT9HJ67_9ACTN</name>
<dbReference type="GO" id="GO:0001518">
    <property type="term" value="C:voltage-gated sodium channel complex"/>
    <property type="evidence" value="ECO:0007669"/>
    <property type="project" value="TreeGrafter"/>
</dbReference>
<evidence type="ECO:0000256" key="3">
    <source>
        <dbReference type="ARBA" id="ARBA00022989"/>
    </source>
</evidence>
<dbReference type="EMBL" id="AP035768">
    <property type="protein sequence ID" value="BFO17545.1"/>
    <property type="molecule type" value="Genomic_DNA"/>
</dbReference>
<evidence type="ECO:0000256" key="6">
    <source>
        <dbReference type="PIRSR" id="PIRSR637460-2"/>
    </source>
</evidence>
<keyword evidence="3 8" id="KW-1133">Transmembrane helix</keyword>
<dbReference type="Gene3D" id="3.40.50.1110">
    <property type="entry name" value="SGNH hydrolase"/>
    <property type="match status" value="1"/>
</dbReference>
<feature type="disulfide bond" evidence="6">
    <location>
        <begin position="478"/>
        <end position="490"/>
    </location>
</feature>
<dbReference type="InterPro" id="IPR036514">
    <property type="entry name" value="SGNH_hydro_sf"/>
</dbReference>
<gene>
    <name evidence="11" type="ORF">SHKM778_39330</name>
</gene>
<feature type="transmembrane region" description="Helical" evidence="8">
    <location>
        <begin position="154"/>
        <end position="174"/>
    </location>
</feature>
<feature type="compositionally biased region" description="Polar residues" evidence="7">
    <location>
        <begin position="315"/>
        <end position="326"/>
    </location>
</feature>
<dbReference type="InterPro" id="IPR027359">
    <property type="entry name" value="Volt_channel_dom_sf"/>
</dbReference>
<dbReference type="Gene3D" id="1.10.287.70">
    <property type="match status" value="1"/>
</dbReference>
<feature type="domain" description="SGNH hydrolase-type esterase" evidence="10">
    <location>
        <begin position="385"/>
        <end position="621"/>
    </location>
</feature>